<dbReference type="Pfam" id="PF00622">
    <property type="entry name" value="SPRY"/>
    <property type="match status" value="1"/>
</dbReference>
<proteinExistence type="predicted"/>
<reference evidence="5 6" key="1">
    <citation type="submission" date="2022-01" db="EMBL/GenBank/DDBJ databases">
        <title>A high-quality chromosome-level genome assembly of rohu carp, Labeo rohita.</title>
        <authorList>
            <person name="Arick M.A. II"/>
            <person name="Hsu C.-Y."/>
            <person name="Magbanua Z."/>
            <person name="Pechanova O."/>
            <person name="Grover C."/>
            <person name="Miller E."/>
            <person name="Thrash A."/>
            <person name="Ezzel L."/>
            <person name="Alam S."/>
            <person name="Benzie J."/>
            <person name="Hamilton M."/>
            <person name="Karsi A."/>
            <person name="Lawrence M.L."/>
            <person name="Peterson D.G."/>
        </authorList>
    </citation>
    <scope>NUCLEOTIDE SEQUENCE [LARGE SCALE GENOMIC DNA]</scope>
    <source>
        <strain evidence="6">BAU-BD-2019</strain>
        <tissue evidence="5">Blood</tissue>
    </source>
</reference>
<dbReference type="PANTHER" id="PTHR25465:SF5">
    <property type="entry name" value="E3 UBIQUITIN_ISG15 LIGASE TRIM25-RELATED"/>
    <property type="match status" value="1"/>
</dbReference>
<dbReference type="PRINTS" id="PR01407">
    <property type="entry name" value="BUTYPHLNCDUF"/>
</dbReference>
<dbReference type="SMART" id="SM00589">
    <property type="entry name" value="PRY"/>
    <property type="match status" value="1"/>
</dbReference>
<evidence type="ECO:0000256" key="3">
    <source>
        <dbReference type="ARBA" id="ARBA00022833"/>
    </source>
</evidence>
<dbReference type="Pfam" id="PF13765">
    <property type="entry name" value="PRY"/>
    <property type="match status" value="1"/>
</dbReference>
<dbReference type="PROSITE" id="PS50188">
    <property type="entry name" value="B302_SPRY"/>
    <property type="match status" value="1"/>
</dbReference>
<dbReference type="InterPro" id="IPR043136">
    <property type="entry name" value="B30.2/SPRY_sf"/>
</dbReference>
<name>A0ABQ8LKB1_LABRO</name>
<organism evidence="5 6">
    <name type="scientific">Labeo rohita</name>
    <name type="common">Indian major carp</name>
    <name type="synonym">Cyprinus rohita</name>
    <dbReference type="NCBI Taxonomy" id="84645"/>
    <lineage>
        <taxon>Eukaryota</taxon>
        <taxon>Metazoa</taxon>
        <taxon>Chordata</taxon>
        <taxon>Craniata</taxon>
        <taxon>Vertebrata</taxon>
        <taxon>Euteleostomi</taxon>
        <taxon>Actinopterygii</taxon>
        <taxon>Neopterygii</taxon>
        <taxon>Teleostei</taxon>
        <taxon>Ostariophysi</taxon>
        <taxon>Cypriniformes</taxon>
        <taxon>Cyprinidae</taxon>
        <taxon>Labeoninae</taxon>
        <taxon>Labeonini</taxon>
        <taxon>Labeo</taxon>
    </lineage>
</organism>
<evidence type="ECO:0000313" key="6">
    <source>
        <dbReference type="Proteomes" id="UP000830375"/>
    </source>
</evidence>
<dbReference type="EMBL" id="JACTAM010000022">
    <property type="protein sequence ID" value="KAI2650865.1"/>
    <property type="molecule type" value="Genomic_DNA"/>
</dbReference>
<keyword evidence="6" id="KW-1185">Reference proteome</keyword>
<dbReference type="InterPro" id="IPR001870">
    <property type="entry name" value="B30.2/SPRY"/>
</dbReference>
<accession>A0ABQ8LKB1</accession>
<dbReference type="SMART" id="SM00449">
    <property type="entry name" value="SPRY"/>
    <property type="match status" value="1"/>
</dbReference>
<evidence type="ECO:0000256" key="1">
    <source>
        <dbReference type="ARBA" id="ARBA00022723"/>
    </source>
</evidence>
<dbReference type="CDD" id="cd16040">
    <property type="entry name" value="SPRY_PRY_SNTX"/>
    <property type="match status" value="1"/>
</dbReference>
<dbReference type="Proteomes" id="UP000830375">
    <property type="component" value="Unassembled WGS sequence"/>
</dbReference>
<dbReference type="InterPro" id="IPR003879">
    <property type="entry name" value="Butyrophylin_SPRY"/>
</dbReference>
<evidence type="ECO:0000259" key="4">
    <source>
        <dbReference type="PROSITE" id="PS50188"/>
    </source>
</evidence>
<comment type="caution">
    <text evidence="5">The sequence shown here is derived from an EMBL/GenBank/DDBJ whole genome shotgun (WGS) entry which is preliminary data.</text>
</comment>
<dbReference type="Gene3D" id="2.60.120.920">
    <property type="match status" value="1"/>
</dbReference>
<dbReference type="InterPro" id="IPR013320">
    <property type="entry name" value="ConA-like_dom_sf"/>
</dbReference>
<keyword evidence="2" id="KW-0863">Zinc-finger</keyword>
<dbReference type="InterPro" id="IPR051051">
    <property type="entry name" value="E3_ubiq-ligase_TRIM/RNF"/>
</dbReference>
<protein>
    <submittedName>
        <fullName evidence="5">Stonustoxin subunit alpha</fullName>
    </submittedName>
</protein>
<keyword evidence="3" id="KW-0862">Zinc</keyword>
<dbReference type="PANTHER" id="PTHR25465">
    <property type="entry name" value="B-BOX DOMAIN CONTAINING"/>
    <property type="match status" value="1"/>
</dbReference>
<evidence type="ECO:0000256" key="2">
    <source>
        <dbReference type="ARBA" id="ARBA00022771"/>
    </source>
</evidence>
<dbReference type="InterPro" id="IPR006574">
    <property type="entry name" value="PRY"/>
</dbReference>
<dbReference type="InterPro" id="IPR003877">
    <property type="entry name" value="SPRY_dom"/>
</dbReference>
<feature type="domain" description="B30.2/SPRY" evidence="4">
    <location>
        <begin position="81"/>
        <end position="271"/>
    </location>
</feature>
<dbReference type="SUPFAM" id="SSF49899">
    <property type="entry name" value="Concanavalin A-like lectins/glucanases"/>
    <property type="match status" value="1"/>
</dbReference>
<gene>
    <name evidence="5" type="ORF">H4Q32_028190</name>
</gene>
<sequence>MRRGSMCRSLLNIQGKQQIIQNGEHGKTRQEQGATITDIKQLTKYRGKTRTIYTQGELVCGERTGAVVLWLPSHHPSGCCTLVVVEERSPHMIVKCFGYSRHLTLDLNTANRWLRLSENNRVVTHTFPNQPYPYHPDRFDVYQVLCRQRVCGRCYWEIEWSGCIGVSISVSYKSISRKGDGDECVFGYNDRSWSLSCCRSSYSFTHNKVETRLPVEPISSRIGVLVDVGAGTLSFYSVSDTMSLIHTEQITFTQTLYAGFGVYPGSSVKLC</sequence>
<keyword evidence="1" id="KW-0479">Metal-binding</keyword>
<evidence type="ECO:0000313" key="5">
    <source>
        <dbReference type="EMBL" id="KAI2650865.1"/>
    </source>
</evidence>